<evidence type="ECO:0000313" key="2">
    <source>
        <dbReference type="EMBL" id="CAE7474676.1"/>
    </source>
</evidence>
<feature type="region of interest" description="Disordered" evidence="1">
    <location>
        <begin position="125"/>
        <end position="159"/>
    </location>
</feature>
<organism evidence="2 3">
    <name type="scientific">Symbiodinium necroappetens</name>
    <dbReference type="NCBI Taxonomy" id="1628268"/>
    <lineage>
        <taxon>Eukaryota</taxon>
        <taxon>Sar</taxon>
        <taxon>Alveolata</taxon>
        <taxon>Dinophyceae</taxon>
        <taxon>Suessiales</taxon>
        <taxon>Symbiodiniaceae</taxon>
        <taxon>Symbiodinium</taxon>
    </lineage>
</organism>
<feature type="compositionally biased region" description="Basic residues" evidence="1">
    <location>
        <begin position="150"/>
        <end position="159"/>
    </location>
</feature>
<dbReference type="Proteomes" id="UP000601435">
    <property type="component" value="Unassembled WGS sequence"/>
</dbReference>
<feature type="non-terminal residue" evidence="2">
    <location>
        <position position="159"/>
    </location>
</feature>
<proteinExistence type="predicted"/>
<keyword evidence="3" id="KW-1185">Reference proteome</keyword>
<feature type="compositionally biased region" description="Low complexity" evidence="1">
    <location>
        <begin position="29"/>
        <end position="45"/>
    </location>
</feature>
<dbReference type="AlphaFoldDB" id="A0A812SH41"/>
<name>A0A812SH41_9DINO</name>
<dbReference type="EMBL" id="CAJNJA010021365">
    <property type="protein sequence ID" value="CAE7474676.1"/>
    <property type="molecule type" value="Genomic_DNA"/>
</dbReference>
<protein>
    <submittedName>
        <fullName evidence="2">Uncharacterized protein</fullName>
    </submittedName>
</protein>
<gene>
    <name evidence="2" type="ORF">SNEC2469_LOCUS13405</name>
</gene>
<feature type="compositionally biased region" description="Polar residues" evidence="1">
    <location>
        <begin position="1"/>
        <end position="27"/>
    </location>
</feature>
<feature type="region of interest" description="Disordered" evidence="1">
    <location>
        <begin position="1"/>
        <end position="76"/>
    </location>
</feature>
<evidence type="ECO:0000256" key="1">
    <source>
        <dbReference type="SAM" id="MobiDB-lite"/>
    </source>
</evidence>
<reference evidence="2" key="1">
    <citation type="submission" date="2021-02" db="EMBL/GenBank/DDBJ databases">
        <authorList>
            <person name="Dougan E. K."/>
            <person name="Rhodes N."/>
            <person name="Thang M."/>
            <person name="Chan C."/>
        </authorList>
    </citation>
    <scope>NUCLEOTIDE SEQUENCE</scope>
</reference>
<accession>A0A812SH41</accession>
<comment type="caution">
    <text evidence="2">The sequence shown here is derived from an EMBL/GenBank/DDBJ whole genome shotgun (WGS) entry which is preliminary data.</text>
</comment>
<sequence>APQLSASGSMNASTQTHRTNANNSESFVPNASMPPSSSSFLRSESFGPAQDTKENNLPSLPRLKQTPEQVPVPMDCPRRVSFQTRKTPSMGGQSGPEAPASKSIWKAVMGLPARLFTSSAKVKPVEDFHGISPGPSQATDSAAQAPARTSRARRFRLFG</sequence>
<evidence type="ECO:0000313" key="3">
    <source>
        <dbReference type="Proteomes" id="UP000601435"/>
    </source>
</evidence>